<keyword evidence="1" id="KW-0963">Cytoplasm</keyword>
<accession>A0A0F9LH47</accession>
<dbReference type="NCBIfam" id="NF033855">
    <property type="entry name" value="tRNA_MNMC2"/>
    <property type="match status" value="1"/>
</dbReference>
<dbReference type="Pfam" id="PF05430">
    <property type="entry name" value="Methyltransf_30"/>
    <property type="match status" value="1"/>
</dbReference>
<dbReference type="InterPro" id="IPR029063">
    <property type="entry name" value="SAM-dependent_MTases_sf"/>
</dbReference>
<organism evidence="12">
    <name type="scientific">marine sediment metagenome</name>
    <dbReference type="NCBI Taxonomy" id="412755"/>
    <lineage>
        <taxon>unclassified sequences</taxon>
        <taxon>metagenomes</taxon>
        <taxon>ecological metagenomes</taxon>
    </lineage>
</organism>
<keyword evidence="7" id="KW-0274">FAD</keyword>
<evidence type="ECO:0000313" key="12">
    <source>
        <dbReference type="EMBL" id="KKM86456.1"/>
    </source>
</evidence>
<name>A0A0F9LH47_9ZZZZ</name>
<evidence type="ECO:0008006" key="13">
    <source>
        <dbReference type="Google" id="ProtNLM"/>
    </source>
</evidence>
<dbReference type="Pfam" id="PF01266">
    <property type="entry name" value="DAO"/>
    <property type="match status" value="1"/>
</dbReference>
<feature type="domain" description="FAD dependent oxidoreductase" evidence="10">
    <location>
        <begin position="260"/>
        <end position="611"/>
    </location>
</feature>
<comment type="caution">
    <text evidence="12">The sequence shown here is derived from an EMBL/GenBank/DDBJ whole genome shotgun (WGS) entry which is preliminary data.</text>
</comment>
<keyword evidence="5" id="KW-0949">S-adenosyl-L-methionine</keyword>
<feature type="domain" description="MnmC-like methyltransferase" evidence="11">
    <location>
        <begin position="118"/>
        <end position="239"/>
    </location>
</feature>
<evidence type="ECO:0000256" key="9">
    <source>
        <dbReference type="ARBA" id="ARBA00023268"/>
    </source>
</evidence>
<evidence type="ECO:0000259" key="10">
    <source>
        <dbReference type="Pfam" id="PF01266"/>
    </source>
</evidence>
<evidence type="ECO:0000256" key="6">
    <source>
        <dbReference type="ARBA" id="ARBA00022694"/>
    </source>
</evidence>
<dbReference type="PANTHER" id="PTHR13847">
    <property type="entry name" value="SARCOSINE DEHYDROGENASE-RELATED"/>
    <property type="match status" value="1"/>
</dbReference>
<evidence type="ECO:0000256" key="3">
    <source>
        <dbReference type="ARBA" id="ARBA00022630"/>
    </source>
</evidence>
<dbReference type="Gene3D" id="3.30.9.10">
    <property type="entry name" value="D-Amino Acid Oxidase, subunit A, domain 2"/>
    <property type="match status" value="1"/>
</dbReference>
<reference evidence="12" key="1">
    <citation type="journal article" date="2015" name="Nature">
        <title>Complex archaea that bridge the gap between prokaryotes and eukaryotes.</title>
        <authorList>
            <person name="Spang A."/>
            <person name="Saw J.H."/>
            <person name="Jorgensen S.L."/>
            <person name="Zaremba-Niedzwiedzka K."/>
            <person name="Martijn J."/>
            <person name="Lind A.E."/>
            <person name="van Eijk R."/>
            <person name="Schleper C."/>
            <person name="Guy L."/>
            <person name="Ettema T.J."/>
        </authorList>
    </citation>
    <scope>NUCLEOTIDE SEQUENCE</scope>
</reference>
<dbReference type="Gene3D" id="3.40.50.150">
    <property type="entry name" value="Vaccinia Virus protein VP39"/>
    <property type="match status" value="1"/>
</dbReference>
<dbReference type="InterPro" id="IPR008471">
    <property type="entry name" value="MnmC-like_methylTransf"/>
</dbReference>
<dbReference type="InterPro" id="IPR047785">
    <property type="entry name" value="tRNA_MNMC2"/>
</dbReference>
<evidence type="ECO:0000256" key="2">
    <source>
        <dbReference type="ARBA" id="ARBA00022603"/>
    </source>
</evidence>
<keyword evidence="4" id="KW-0808">Transferase</keyword>
<evidence type="ECO:0000256" key="5">
    <source>
        <dbReference type="ARBA" id="ARBA00022691"/>
    </source>
</evidence>
<dbReference type="AlphaFoldDB" id="A0A0F9LH47"/>
<keyword evidence="2" id="KW-0489">Methyltransferase</keyword>
<protein>
    <recommendedName>
        <fullName evidence="13">FAD dependent oxidoreductase domain-containing protein</fullName>
    </recommendedName>
</protein>
<dbReference type="InterPro" id="IPR023032">
    <property type="entry name" value="tRNA_MAMT_biosynth_bifunc_MnmC"/>
</dbReference>
<keyword evidence="6" id="KW-0819">tRNA processing</keyword>
<dbReference type="NCBIfam" id="TIGR03197">
    <property type="entry name" value="MnmC_Cterm"/>
    <property type="match status" value="1"/>
</dbReference>
<proteinExistence type="inferred from homology"/>
<dbReference type="GO" id="GO:0004808">
    <property type="term" value="F:tRNA (5-methylaminomethyl-2-thiouridylate)(34)-methyltransferase activity"/>
    <property type="evidence" value="ECO:0007669"/>
    <property type="project" value="InterPro"/>
</dbReference>
<keyword evidence="8" id="KW-0560">Oxidoreductase</keyword>
<evidence type="ECO:0000259" key="11">
    <source>
        <dbReference type="Pfam" id="PF05430"/>
    </source>
</evidence>
<keyword evidence="3" id="KW-0285">Flavoprotein</keyword>
<evidence type="ECO:0000256" key="7">
    <source>
        <dbReference type="ARBA" id="ARBA00022827"/>
    </source>
</evidence>
<dbReference type="InterPro" id="IPR036188">
    <property type="entry name" value="FAD/NAD-bd_sf"/>
</dbReference>
<dbReference type="SUPFAM" id="SSF51905">
    <property type="entry name" value="FAD/NAD(P)-binding domain"/>
    <property type="match status" value="1"/>
</dbReference>
<dbReference type="PANTHER" id="PTHR13847:SF283">
    <property type="entry name" value="TRNA 5-METHYLAMINOMETHYL-2-THIOURIDINE BIOSYNTHESIS BIFUNCTIONAL PROTEIN MNMC"/>
    <property type="match status" value="1"/>
</dbReference>
<dbReference type="Gene3D" id="3.50.50.60">
    <property type="entry name" value="FAD/NAD(P)-binding domain"/>
    <property type="match status" value="1"/>
</dbReference>
<keyword evidence="9" id="KW-0511">Multifunctional enzyme</keyword>
<evidence type="ECO:0000256" key="4">
    <source>
        <dbReference type="ARBA" id="ARBA00022679"/>
    </source>
</evidence>
<dbReference type="InterPro" id="IPR006076">
    <property type="entry name" value="FAD-dep_OxRdtase"/>
</dbReference>
<dbReference type="InterPro" id="IPR017610">
    <property type="entry name" value="tRNA_S-uridine_synth_MnmC_C"/>
</dbReference>
<sequence>MTFPTVPPAIEPAELTWHDGLPESTQLGGNYFSHRNELEALRYVLSEHGDLPTRFAAVPHAGSFVVAQTGFGTGLNFLATWQAWQNHGPSHAATLHFVCAEPCPFTPQDLKKALLAWPELRDFSDELIANYPPLIRGTHRLLLDGGRVRLTLFFGDVQVAFDALCFQADAWFLTECASAQNPEAWLETTITRVGKHSKPGTTLATPFAGERAWRLLNAAGFRTQTSNGFMGKRDLLSGVFQPDKVSLTTANEARPPTPSVSVIGAGIAGCSLANNLARRGYAVTLIDSADEAGSAASGNVQGALYVKLGVEFNHQTELALSALTFSQRYYAPYRDQYWHPTGLLQLAWNASEQDRHRRFIARNQYPEDVLRAVTQPEAERLTGAGLESGGLWFPGSGWLKPGELCKSLALHPGILRVYGFSVSQITADDGSWRVSGTDPSVAGIRADQVVICAGHLSPQLIPGSGKYRFKAIRGQVTHVPESLIVNPQAVICGARYFNPACDNAGVRSAVIGATFDLHSDEPDTTVESHRENIRELSAMVPQLLDPQLAVGNLPEQLAGRVGFRCTTHDYQPVAGLMRDAEGQELTGLYLLTGLGSKGLTYAPLLAEFVADQISGQPTALPGSLAKRLATRRMHRPPIAAP</sequence>
<dbReference type="HAMAP" id="MF_01102">
    <property type="entry name" value="MnmC"/>
    <property type="match status" value="1"/>
</dbReference>
<dbReference type="GO" id="GO:0008033">
    <property type="term" value="P:tRNA processing"/>
    <property type="evidence" value="ECO:0007669"/>
    <property type="project" value="UniProtKB-KW"/>
</dbReference>
<evidence type="ECO:0000256" key="8">
    <source>
        <dbReference type="ARBA" id="ARBA00023002"/>
    </source>
</evidence>
<dbReference type="GO" id="GO:0032259">
    <property type="term" value="P:methylation"/>
    <property type="evidence" value="ECO:0007669"/>
    <property type="project" value="UniProtKB-KW"/>
</dbReference>
<dbReference type="GO" id="GO:0005737">
    <property type="term" value="C:cytoplasm"/>
    <property type="evidence" value="ECO:0007669"/>
    <property type="project" value="TreeGrafter"/>
</dbReference>
<gene>
    <name evidence="12" type="ORF">LCGC14_1278790</name>
</gene>
<evidence type="ECO:0000256" key="1">
    <source>
        <dbReference type="ARBA" id="ARBA00022490"/>
    </source>
</evidence>
<dbReference type="EMBL" id="LAZR01007254">
    <property type="protein sequence ID" value="KKM86456.1"/>
    <property type="molecule type" value="Genomic_DNA"/>
</dbReference>
<dbReference type="GO" id="GO:0016645">
    <property type="term" value="F:oxidoreductase activity, acting on the CH-NH group of donors"/>
    <property type="evidence" value="ECO:0007669"/>
    <property type="project" value="InterPro"/>
</dbReference>